<feature type="domain" description="AB hydrolase-1" evidence="2">
    <location>
        <begin position="32"/>
        <end position="183"/>
    </location>
</feature>
<dbReference type="InterPro" id="IPR029058">
    <property type="entry name" value="AB_hydrolase_fold"/>
</dbReference>
<dbReference type="Pfam" id="PF12697">
    <property type="entry name" value="Abhydrolase_6"/>
    <property type="match status" value="1"/>
</dbReference>
<comment type="caution">
    <text evidence="3">The sequence shown here is derived from an EMBL/GenBank/DDBJ whole genome shotgun (WGS) entry which is preliminary data.</text>
</comment>
<dbReference type="PANTHER" id="PTHR43798">
    <property type="entry name" value="MONOACYLGLYCEROL LIPASE"/>
    <property type="match status" value="1"/>
</dbReference>
<proteinExistence type="predicted"/>
<dbReference type="AlphaFoldDB" id="A0A316F2M0"/>
<dbReference type="SUPFAM" id="SSF53474">
    <property type="entry name" value="alpha/beta-Hydrolases"/>
    <property type="match status" value="1"/>
</dbReference>
<sequence>MYPQPRRRTTHAYGTPKNLLVYDRWGAYGRPIVLLHGLLSDRTMWWPVAADLGDSCTAIAVDLPGHGDSAPREHYHLDQLTHDLAMMISRLDLRRAPILVAHAEATMIAETFADHYATHAVLGVGTTAVTGDDLAAVPEPYRQFAVPREDRGLRAAYLESLTWPPARTRTSTPAPARVHAGETPQPHLGADRFPHLRDPCAFAEMLRSLR</sequence>
<dbReference type="PANTHER" id="PTHR43798:SF33">
    <property type="entry name" value="HYDROLASE, PUTATIVE (AFU_ORTHOLOGUE AFUA_2G14860)-RELATED"/>
    <property type="match status" value="1"/>
</dbReference>
<evidence type="ECO:0000313" key="3">
    <source>
        <dbReference type="EMBL" id="PWK39443.1"/>
    </source>
</evidence>
<dbReference type="Proteomes" id="UP000245697">
    <property type="component" value="Unassembled WGS sequence"/>
</dbReference>
<dbReference type="InterPro" id="IPR050266">
    <property type="entry name" value="AB_hydrolase_sf"/>
</dbReference>
<feature type="region of interest" description="Disordered" evidence="1">
    <location>
        <begin position="166"/>
        <end position="192"/>
    </location>
</feature>
<keyword evidence="4" id="KW-1185">Reference proteome</keyword>
<feature type="compositionally biased region" description="Low complexity" evidence="1">
    <location>
        <begin position="166"/>
        <end position="177"/>
    </location>
</feature>
<dbReference type="InterPro" id="IPR000073">
    <property type="entry name" value="AB_hydrolase_1"/>
</dbReference>
<organism evidence="3 4">
    <name type="scientific">Actinoplanes xinjiangensis</name>
    <dbReference type="NCBI Taxonomy" id="512350"/>
    <lineage>
        <taxon>Bacteria</taxon>
        <taxon>Bacillati</taxon>
        <taxon>Actinomycetota</taxon>
        <taxon>Actinomycetes</taxon>
        <taxon>Micromonosporales</taxon>
        <taxon>Micromonosporaceae</taxon>
        <taxon>Actinoplanes</taxon>
    </lineage>
</organism>
<dbReference type="GO" id="GO:0016787">
    <property type="term" value="F:hydrolase activity"/>
    <property type="evidence" value="ECO:0007669"/>
    <property type="project" value="UniProtKB-KW"/>
</dbReference>
<evidence type="ECO:0000313" key="4">
    <source>
        <dbReference type="Proteomes" id="UP000245697"/>
    </source>
</evidence>
<dbReference type="EMBL" id="QGGR01000022">
    <property type="protein sequence ID" value="PWK39443.1"/>
    <property type="molecule type" value="Genomic_DNA"/>
</dbReference>
<protein>
    <submittedName>
        <fullName evidence="3">Alpha/beta hydrolase family protein</fullName>
    </submittedName>
</protein>
<evidence type="ECO:0000256" key="1">
    <source>
        <dbReference type="SAM" id="MobiDB-lite"/>
    </source>
</evidence>
<dbReference type="Gene3D" id="3.40.50.1820">
    <property type="entry name" value="alpha/beta hydrolase"/>
    <property type="match status" value="1"/>
</dbReference>
<gene>
    <name evidence="3" type="ORF">BC793_12215</name>
</gene>
<dbReference type="GO" id="GO:0016020">
    <property type="term" value="C:membrane"/>
    <property type="evidence" value="ECO:0007669"/>
    <property type="project" value="TreeGrafter"/>
</dbReference>
<accession>A0A316F2M0</accession>
<evidence type="ECO:0000259" key="2">
    <source>
        <dbReference type="Pfam" id="PF12697"/>
    </source>
</evidence>
<reference evidence="3 4" key="1">
    <citation type="submission" date="2018-05" db="EMBL/GenBank/DDBJ databases">
        <title>Genomic Encyclopedia of Archaeal and Bacterial Type Strains, Phase II (KMG-II): from individual species to whole genera.</title>
        <authorList>
            <person name="Goeker M."/>
        </authorList>
    </citation>
    <scope>NUCLEOTIDE SEQUENCE [LARGE SCALE GENOMIC DNA]</scope>
    <source>
        <strain evidence="3 4">DSM 45184</strain>
    </source>
</reference>
<name>A0A316F2M0_9ACTN</name>
<keyword evidence="3" id="KW-0378">Hydrolase</keyword>